<organism evidence="1 2">
    <name type="scientific">Candidatus Filomicrobium marinum</name>
    <dbReference type="NCBI Taxonomy" id="1608628"/>
    <lineage>
        <taxon>Bacteria</taxon>
        <taxon>Pseudomonadati</taxon>
        <taxon>Pseudomonadota</taxon>
        <taxon>Alphaproteobacteria</taxon>
        <taxon>Hyphomicrobiales</taxon>
        <taxon>Hyphomicrobiaceae</taxon>
        <taxon>Filomicrobium</taxon>
    </lineage>
</organism>
<dbReference type="EMBL" id="LN829119">
    <property type="protein sequence ID" value="CPR16565.1"/>
    <property type="molecule type" value="Genomic_DNA"/>
</dbReference>
<dbReference type="RefSeq" id="WP_046476840.1">
    <property type="nucleotide sequence ID" value="NZ_LN829118.1"/>
</dbReference>
<dbReference type="Proteomes" id="UP000033187">
    <property type="component" value="Chromosome 1"/>
</dbReference>
<evidence type="ECO:0000313" key="1">
    <source>
        <dbReference type="EMBL" id="CPR16565.1"/>
    </source>
</evidence>
<proteinExistence type="predicted"/>
<reference evidence="2" key="1">
    <citation type="submission" date="2015-02" db="EMBL/GenBank/DDBJ databases">
        <authorList>
            <person name="Chooi Y.-H."/>
        </authorList>
    </citation>
    <scope>NUCLEOTIDE SEQUENCE [LARGE SCALE GENOMIC DNA]</scope>
    <source>
        <strain evidence="2">strain Y</strain>
    </source>
</reference>
<keyword evidence="2" id="KW-1185">Reference proteome</keyword>
<dbReference type="OrthoDB" id="7933366at2"/>
<name>A0A0D6JBT3_9HYPH</name>
<dbReference type="AlphaFoldDB" id="A0A0D6JBT3"/>
<sequence length="73" mass="8031">MSHEHINPLQWHQAIGYARQSCARIFRDGGTPADALAAFGITKPAGEQFSDWSKVVEVIAEELCAHQPSRRAA</sequence>
<accession>A0A0D6JBT3</accession>
<dbReference type="KEGG" id="fiy:BN1229_v1_0867"/>
<evidence type="ECO:0000313" key="2">
    <source>
        <dbReference type="Proteomes" id="UP000033187"/>
    </source>
</evidence>
<gene>
    <name evidence="1" type="ORF">YBN1229_v1_0867</name>
</gene>
<protein>
    <submittedName>
        <fullName evidence="1">Uncharacterized protein</fullName>
    </submittedName>
</protein>
<dbReference type="KEGG" id="fil:BN1229_v1_0862"/>